<feature type="compositionally biased region" description="Basic residues" evidence="1">
    <location>
        <begin position="34"/>
        <end position="50"/>
    </location>
</feature>
<accession>A0A8R1EPA2</accession>
<name>A0A8R1EPA2_CAEJA</name>
<organism evidence="2 3">
    <name type="scientific">Caenorhabditis japonica</name>
    <dbReference type="NCBI Taxonomy" id="281687"/>
    <lineage>
        <taxon>Eukaryota</taxon>
        <taxon>Metazoa</taxon>
        <taxon>Ecdysozoa</taxon>
        <taxon>Nematoda</taxon>
        <taxon>Chromadorea</taxon>
        <taxon>Rhabditida</taxon>
        <taxon>Rhabditina</taxon>
        <taxon>Rhabditomorpha</taxon>
        <taxon>Rhabditoidea</taxon>
        <taxon>Rhabditidae</taxon>
        <taxon>Peloderinae</taxon>
        <taxon>Caenorhabditis</taxon>
    </lineage>
</organism>
<feature type="region of interest" description="Disordered" evidence="1">
    <location>
        <begin position="31"/>
        <end position="50"/>
    </location>
</feature>
<protein>
    <submittedName>
        <fullName evidence="2">Uncharacterized protein</fullName>
    </submittedName>
</protein>
<keyword evidence="3" id="KW-1185">Reference proteome</keyword>
<evidence type="ECO:0000313" key="2">
    <source>
        <dbReference type="EnsemblMetazoa" id="CJA38127.1"/>
    </source>
</evidence>
<dbReference type="EnsemblMetazoa" id="CJA38127.1">
    <property type="protein sequence ID" value="CJA38127.1"/>
    <property type="gene ID" value="WBGene00213974"/>
</dbReference>
<evidence type="ECO:0000313" key="3">
    <source>
        <dbReference type="Proteomes" id="UP000005237"/>
    </source>
</evidence>
<dbReference type="AlphaFoldDB" id="A0A8R1EPA2"/>
<evidence type="ECO:0000256" key="1">
    <source>
        <dbReference type="SAM" id="MobiDB-lite"/>
    </source>
</evidence>
<reference evidence="2" key="2">
    <citation type="submission" date="2022-06" db="UniProtKB">
        <authorList>
            <consortium name="EnsemblMetazoa"/>
        </authorList>
    </citation>
    <scope>IDENTIFICATION</scope>
    <source>
        <strain evidence="2">DF5081</strain>
    </source>
</reference>
<dbReference type="Proteomes" id="UP000005237">
    <property type="component" value="Unassembled WGS sequence"/>
</dbReference>
<reference evidence="3" key="1">
    <citation type="submission" date="2010-08" db="EMBL/GenBank/DDBJ databases">
        <authorList>
            <consortium name="Caenorhabditis japonica Sequencing Consortium"/>
            <person name="Wilson R.K."/>
        </authorList>
    </citation>
    <scope>NUCLEOTIDE SEQUENCE [LARGE SCALE GENOMIC DNA]</scope>
    <source>
        <strain evidence="3">DF5081</strain>
    </source>
</reference>
<proteinExistence type="predicted"/>
<sequence>MCKHRSCQDPFYDILRTREYVIFETLTKPWKTTKPGKTKPGKTKPGKKWTKPGKRLRPLLQLLHDVLYWKC</sequence>